<protein>
    <recommendedName>
        <fullName evidence="5">DUF4168 domain-containing protein</fullName>
    </recommendedName>
</protein>
<dbReference type="RefSeq" id="WP_177233694.1">
    <property type="nucleotide sequence ID" value="NZ_FOIJ01000009.1"/>
</dbReference>
<evidence type="ECO:0000313" key="4">
    <source>
        <dbReference type="Proteomes" id="UP000199181"/>
    </source>
</evidence>
<dbReference type="AlphaFoldDB" id="A0A1I0K351"/>
<sequence length="188" mass="20263">MSRPTPALLLASWLAVPGLALAQDALTPQKLALIRRDEQAALERVNEAYGKRKPSEMTTEERRQVIQDQQSAVAAVLEKHAVSDKQYARQVARLSLEERAAVQEAAKQLEAQEKAAREAPNQPLPPEEIPIQNGITEENPVELESVAGAPPVVEQGLPPGELGLEQTEPPVEEATPSPPAAGQEVPAE</sequence>
<evidence type="ECO:0008006" key="5">
    <source>
        <dbReference type="Google" id="ProtNLM"/>
    </source>
</evidence>
<keyword evidence="2" id="KW-0732">Signal</keyword>
<feature type="chain" id="PRO_5011749721" description="DUF4168 domain-containing protein" evidence="2">
    <location>
        <begin position="23"/>
        <end position="188"/>
    </location>
</feature>
<evidence type="ECO:0000256" key="2">
    <source>
        <dbReference type="SAM" id="SignalP"/>
    </source>
</evidence>
<keyword evidence="4" id="KW-1185">Reference proteome</keyword>
<dbReference type="EMBL" id="FOIJ01000009">
    <property type="protein sequence ID" value="SEU17838.1"/>
    <property type="molecule type" value="Genomic_DNA"/>
</dbReference>
<name>A0A1I0K351_9BACT</name>
<gene>
    <name evidence="3" type="ORF">SAMN05443639_1094</name>
</gene>
<accession>A0A1I0K351</accession>
<feature type="region of interest" description="Disordered" evidence="1">
    <location>
        <begin position="107"/>
        <end position="188"/>
    </location>
</feature>
<evidence type="ECO:0000256" key="1">
    <source>
        <dbReference type="SAM" id="MobiDB-lite"/>
    </source>
</evidence>
<dbReference type="Proteomes" id="UP000199181">
    <property type="component" value="Unassembled WGS sequence"/>
</dbReference>
<reference evidence="4" key="1">
    <citation type="submission" date="2016-10" db="EMBL/GenBank/DDBJ databases">
        <authorList>
            <person name="Varghese N."/>
            <person name="Submissions S."/>
        </authorList>
    </citation>
    <scope>NUCLEOTIDE SEQUENCE [LARGE SCALE GENOMIC DNA]</scope>
    <source>
        <strain evidence="4">DSM 16858</strain>
    </source>
</reference>
<evidence type="ECO:0000313" key="3">
    <source>
        <dbReference type="EMBL" id="SEU17838.1"/>
    </source>
</evidence>
<feature type="signal peptide" evidence="2">
    <location>
        <begin position="1"/>
        <end position="22"/>
    </location>
</feature>
<organism evidence="3 4">
    <name type="scientific">Stigmatella erecta</name>
    <dbReference type="NCBI Taxonomy" id="83460"/>
    <lineage>
        <taxon>Bacteria</taxon>
        <taxon>Pseudomonadati</taxon>
        <taxon>Myxococcota</taxon>
        <taxon>Myxococcia</taxon>
        <taxon>Myxococcales</taxon>
        <taxon>Cystobacterineae</taxon>
        <taxon>Archangiaceae</taxon>
        <taxon>Stigmatella</taxon>
    </lineage>
</organism>
<proteinExistence type="predicted"/>